<gene>
    <name evidence="3" type="primary">20342335</name>
    <name evidence="2" type="ORF">GGTG_01877</name>
</gene>
<evidence type="ECO:0000256" key="1">
    <source>
        <dbReference type="SAM" id="MobiDB-lite"/>
    </source>
</evidence>
<reference evidence="3" key="5">
    <citation type="submission" date="2018-04" db="UniProtKB">
        <authorList>
            <consortium name="EnsemblFungi"/>
        </authorList>
    </citation>
    <scope>IDENTIFICATION</scope>
    <source>
        <strain evidence="3">R3-111a-1</strain>
    </source>
</reference>
<feature type="region of interest" description="Disordered" evidence="1">
    <location>
        <begin position="119"/>
        <end position="174"/>
    </location>
</feature>
<feature type="compositionally biased region" description="Basic and acidic residues" evidence="1">
    <location>
        <begin position="274"/>
        <end position="284"/>
    </location>
</feature>
<evidence type="ECO:0000313" key="3">
    <source>
        <dbReference type="EnsemblFungi" id="EJT81903"/>
    </source>
</evidence>
<accession>J3NKT6</accession>
<name>J3NKT6_GAET3</name>
<dbReference type="AlphaFoldDB" id="J3NKT6"/>
<dbReference type="HOGENOM" id="CLU_648978_0_0_1"/>
<dbReference type="RefSeq" id="XP_009217912.1">
    <property type="nucleotide sequence ID" value="XM_009219648.1"/>
</dbReference>
<keyword evidence="4" id="KW-1185">Reference proteome</keyword>
<dbReference type="Proteomes" id="UP000006039">
    <property type="component" value="Unassembled WGS sequence"/>
</dbReference>
<dbReference type="EMBL" id="GL385395">
    <property type="protein sequence ID" value="EJT81903.1"/>
    <property type="molecule type" value="Genomic_DNA"/>
</dbReference>
<evidence type="ECO:0000313" key="2">
    <source>
        <dbReference type="EMBL" id="EJT81903.1"/>
    </source>
</evidence>
<dbReference type="VEuPathDB" id="FungiDB:GGTG_01877"/>
<reference evidence="3" key="4">
    <citation type="journal article" date="2015" name="G3 (Bethesda)">
        <title>Genome sequences of three phytopathogenic species of the Magnaporthaceae family of fungi.</title>
        <authorList>
            <person name="Okagaki L.H."/>
            <person name="Nunes C.C."/>
            <person name="Sailsbery J."/>
            <person name="Clay B."/>
            <person name="Brown D."/>
            <person name="John T."/>
            <person name="Oh Y."/>
            <person name="Young N."/>
            <person name="Fitzgerald M."/>
            <person name="Haas B.J."/>
            <person name="Zeng Q."/>
            <person name="Young S."/>
            <person name="Adiconis X."/>
            <person name="Fan L."/>
            <person name="Levin J.Z."/>
            <person name="Mitchell T.K."/>
            <person name="Okubara P.A."/>
            <person name="Farman M.L."/>
            <person name="Kohn L.M."/>
            <person name="Birren B."/>
            <person name="Ma L.-J."/>
            <person name="Dean R.A."/>
        </authorList>
    </citation>
    <scope>NUCLEOTIDE SEQUENCE</scope>
    <source>
        <strain evidence="3">R3-111a-1</strain>
    </source>
</reference>
<dbReference type="eggNOG" id="ENOG502RNA5">
    <property type="taxonomic scope" value="Eukaryota"/>
</dbReference>
<protein>
    <submittedName>
        <fullName evidence="2 3">Uncharacterized protein</fullName>
    </submittedName>
</protein>
<reference evidence="2" key="2">
    <citation type="submission" date="2010-07" db="EMBL/GenBank/DDBJ databases">
        <authorList>
            <consortium name="The Broad Institute Genome Sequencing Platform"/>
            <consortium name="Broad Institute Genome Sequencing Center for Infectious Disease"/>
            <person name="Ma L.-J."/>
            <person name="Dead R."/>
            <person name="Young S."/>
            <person name="Zeng Q."/>
            <person name="Koehrsen M."/>
            <person name="Alvarado L."/>
            <person name="Berlin A."/>
            <person name="Chapman S.B."/>
            <person name="Chen Z."/>
            <person name="Freedman E."/>
            <person name="Gellesch M."/>
            <person name="Goldberg J."/>
            <person name="Griggs A."/>
            <person name="Gujja S."/>
            <person name="Heilman E.R."/>
            <person name="Heiman D."/>
            <person name="Hepburn T."/>
            <person name="Howarth C."/>
            <person name="Jen D."/>
            <person name="Larson L."/>
            <person name="Mehta T."/>
            <person name="Neiman D."/>
            <person name="Pearson M."/>
            <person name="Roberts A."/>
            <person name="Saif S."/>
            <person name="Shea T."/>
            <person name="Shenoy N."/>
            <person name="Sisk P."/>
            <person name="Stolte C."/>
            <person name="Sykes S."/>
            <person name="Walk T."/>
            <person name="White J."/>
            <person name="Yandava C."/>
            <person name="Haas B."/>
            <person name="Nusbaum C."/>
            <person name="Birren B."/>
        </authorList>
    </citation>
    <scope>NUCLEOTIDE SEQUENCE</scope>
    <source>
        <strain evidence="2">R3-111a-1</strain>
    </source>
</reference>
<organism evidence="2">
    <name type="scientific">Gaeumannomyces tritici (strain R3-111a-1)</name>
    <name type="common">Wheat and barley take-all root rot fungus</name>
    <name type="synonym">Gaeumannomyces graminis var. tritici</name>
    <dbReference type="NCBI Taxonomy" id="644352"/>
    <lineage>
        <taxon>Eukaryota</taxon>
        <taxon>Fungi</taxon>
        <taxon>Dikarya</taxon>
        <taxon>Ascomycota</taxon>
        <taxon>Pezizomycotina</taxon>
        <taxon>Sordariomycetes</taxon>
        <taxon>Sordariomycetidae</taxon>
        <taxon>Magnaporthales</taxon>
        <taxon>Magnaporthaceae</taxon>
        <taxon>Gaeumannomyces</taxon>
    </lineage>
</organism>
<reference evidence="4" key="1">
    <citation type="submission" date="2010-07" db="EMBL/GenBank/DDBJ databases">
        <title>The genome sequence of Gaeumannomyces graminis var. tritici strain R3-111a-1.</title>
        <authorList>
            <consortium name="The Broad Institute Genome Sequencing Platform"/>
            <person name="Ma L.-J."/>
            <person name="Dead R."/>
            <person name="Young S."/>
            <person name="Zeng Q."/>
            <person name="Koehrsen M."/>
            <person name="Alvarado L."/>
            <person name="Berlin A."/>
            <person name="Chapman S.B."/>
            <person name="Chen Z."/>
            <person name="Freedman E."/>
            <person name="Gellesch M."/>
            <person name="Goldberg J."/>
            <person name="Griggs A."/>
            <person name="Gujja S."/>
            <person name="Heilman E.R."/>
            <person name="Heiman D."/>
            <person name="Hepburn T."/>
            <person name="Howarth C."/>
            <person name="Jen D."/>
            <person name="Larson L."/>
            <person name="Mehta T."/>
            <person name="Neiman D."/>
            <person name="Pearson M."/>
            <person name="Roberts A."/>
            <person name="Saif S."/>
            <person name="Shea T."/>
            <person name="Shenoy N."/>
            <person name="Sisk P."/>
            <person name="Stolte C."/>
            <person name="Sykes S."/>
            <person name="Walk T."/>
            <person name="White J."/>
            <person name="Yandava C."/>
            <person name="Haas B."/>
            <person name="Nusbaum C."/>
            <person name="Birren B."/>
        </authorList>
    </citation>
    <scope>NUCLEOTIDE SEQUENCE [LARGE SCALE GENOMIC DNA]</scope>
    <source>
        <strain evidence="4">R3-111a-1</strain>
    </source>
</reference>
<proteinExistence type="predicted"/>
<evidence type="ECO:0000313" key="4">
    <source>
        <dbReference type="Proteomes" id="UP000006039"/>
    </source>
</evidence>
<dbReference type="GeneID" id="20342335"/>
<feature type="region of interest" description="Disordered" evidence="1">
    <location>
        <begin position="260"/>
        <end position="323"/>
    </location>
</feature>
<sequence length="423" mass="45402">MCVYGELVEATGAPREQPAPARMAAVETPDCSRAAEPGPAPWVRSPEPAPARAVTDFGYRFIPTTTATTVPDWPVSWRQPHPARRPPPGPHRHHHLLPARPPNGAPRCVDCPDCRALSGGREIPPQPPHPSETWPSAAAVDNNNNSEGYGSATPGSGRCRRRSRSSSSSGGDDNACLWHRHYAQHGARLGIGALFRLAEDYHVGGGGGGGGGGEEAHEQGQQGYGRAVARVRELAAVIATRRGDGYYGLLASSARDCCGGGGLRYDDDEEEEGRDGREPARPDSLDGQPQPQPRMDHTNGHRRRGDRGGHGDSFSSSSSSWATIDGMEPALTLEERGEVVEMPGPLASRASVFGAIGDSRPSATAAAAEQPRYTWLQKGKWREKGDWKEAEDSSSLVKMPTRTQAILAWMMDADFTQVEHPLI</sequence>
<reference evidence="2" key="3">
    <citation type="submission" date="2010-09" db="EMBL/GenBank/DDBJ databases">
        <title>Annotation of Gaeumannomyces graminis var. tritici R3-111a-1.</title>
        <authorList>
            <consortium name="The Broad Institute Genome Sequencing Platform"/>
            <person name="Ma L.-J."/>
            <person name="Dead R."/>
            <person name="Young S.K."/>
            <person name="Zeng Q."/>
            <person name="Gargeya S."/>
            <person name="Fitzgerald M."/>
            <person name="Haas B."/>
            <person name="Abouelleil A."/>
            <person name="Alvarado L."/>
            <person name="Arachchi H.M."/>
            <person name="Berlin A."/>
            <person name="Brown A."/>
            <person name="Chapman S.B."/>
            <person name="Chen Z."/>
            <person name="Dunbar C."/>
            <person name="Freedman E."/>
            <person name="Gearin G."/>
            <person name="Gellesch M."/>
            <person name="Goldberg J."/>
            <person name="Griggs A."/>
            <person name="Gujja S."/>
            <person name="Heiman D."/>
            <person name="Howarth C."/>
            <person name="Larson L."/>
            <person name="Lui A."/>
            <person name="MacDonald P.J.P."/>
            <person name="Mehta T."/>
            <person name="Montmayeur A."/>
            <person name="Murphy C."/>
            <person name="Neiman D."/>
            <person name="Pearson M."/>
            <person name="Priest M."/>
            <person name="Roberts A."/>
            <person name="Saif S."/>
            <person name="Shea T."/>
            <person name="Shenoy N."/>
            <person name="Sisk P."/>
            <person name="Stolte C."/>
            <person name="Sykes S."/>
            <person name="Yandava C."/>
            <person name="Wortman J."/>
            <person name="Nusbaum C."/>
            <person name="Birren B."/>
        </authorList>
    </citation>
    <scope>NUCLEOTIDE SEQUENCE</scope>
    <source>
        <strain evidence="2">R3-111a-1</strain>
    </source>
</reference>
<dbReference type="EnsemblFungi" id="EJT81903">
    <property type="protein sequence ID" value="EJT81903"/>
    <property type="gene ID" value="GGTG_01877"/>
</dbReference>
<feature type="region of interest" description="Disordered" evidence="1">
    <location>
        <begin position="72"/>
        <end position="104"/>
    </location>
</feature>